<dbReference type="GO" id="GO:0005525">
    <property type="term" value="F:GTP binding"/>
    <property type="evidence" value="ECO:0007669"/>
    <property type="project" value="InterPro"/>
</dbReference>
<keyword evidence="4" id="KW-1185">Reference proteome</keyword>
<dbReference type="Proteomes" id="UP000750711">
    <property type="component" value="Unassembled WGS sequence"/>
</dbReference>
<feature type="coiled-coil region" evidence="1">
    <location>
        <begin position="331"/>
        <end position="360"/>
    </location>
</feature>
<evidence type="ECO:0000313" key="3">
    <source>
        <dbReference type="EMBL" id="KAH0559441.1"/>
    </source>
</evidence>
<comment type="caution">
    <text evidence="3">The sequence shown here is derived from an EMBL/GenBank/DDBJ whole genome shotgun (WGS) entry which is preliminary data.</text>
</comment>
<protein>
    <recommendedName>
        <fullName evidence="2">G domain-containing protein</fullName>
    </recommendedName>
</protein>
<feature type="coiled-coil region" evidence="1">
    <location>
        <begin position="230"/>
        <end position="290"/>
    </location>
</feature>
<organism evidence="3 4">
    <name type="scientific">Trichoglossum hirsutum</name>
    <dbReference type="NCBI Taxonomy" id="265104"/>
    <lineage>
        <taxon>Eukaryota</taxon>
        <taxon>Fungi</taxon>
        <taxon>Dikarya</taxon>
        <taxon>Ascomycota</taxon>
        <taxon>Pezizomycotina</taxon>
        <taxon>Geoglossomycetes</taxon>
        <taxon>Geoglossales</taxon>
        <taxon>Geoglossaceae</taxon>
        <taxon>Trichoglossum</taxon>
    </lineage>
</organism>
<dbReference type="Pfam" id="PF01926">
    <property type="entry name" value="MMR_HSR1"/>
    <property type="match status" value="1"/>
</dbReference>
<gene>
    <name evidence="3" type="ORF">GP486_004047</name>
</gene>
<name>A0A9P8RQB2_9PEZI</name>
<dbReference type="InterPro" id="IPR006073">
    <property type="entry name" value="GTP-bd"/>
</dbReference>
<keyword evidence="1" id="KW-0175">Coiled coil</keyword>
<feature type="domain" description="G" evidence="2">
    <location>
        <begin position="15"/>
        <end position="94"/>
    </location>
</feature>
<sequence length="362" mass="41777">MATEALDIRPTDIVIAVMGVTGSGKSTFISHFADGVTIGHTLEACTSNVGIYQCAYNDKTTVFFVDTPGFDDTYRSDTDILREVADWLSRAYANKIQLTGIIYLHRILDVRLGGSAMRNLRMFKKLCGDNALASVVLATTWWSGVDEDTGNEREKQLKMKPDFWAGMISKGSKVFRQDSDEISARTIVDYLIQRKRPVVLNIQQEMVNNKMTLDQTAAGSEVGTLLIQQRKEFEKRLKEIQADLRQALKEKDSEYQEELKEYRKQTEEKIRKAEENRVKLQTNWEDLRQQRDAELLKEREQLQEQTRLNMKRLAESEIQLRLMKAQHASDMQKQKLEFQLLQEKNERARLQKKLDAAKCVVM</sequence>
<dbReference type="Gene3D" id="3.40.50.300">
    <property type="entry name" value="P-loop containing nucleotide triphosphate hydrolases"/>
    <property type="match status" value="1"/>
</dbReference>
<evidence type="ECO:0000259" key="2">
    <source>
        <dbReference type="Pfam" id="PF01926"/>
    </source>
</evidence>
<accession>A0A9P8RQB2</accession>
<dbReference type="AlphaFoldDB" id="A0A9P8RQB2"/>
<evidence type="ECO:0000313" key="4">
    <source>
        <dbReference type="Proteomes" id="UP000750711"/>
    </source>
</evidence>
<dbReference type="EMBL" id="JAGHQM010000597">
    <property type="protein sequence ID" value="KAH0559441.1"/>
    <property type="molecule type" value="Genomic_DNA"/>
</dbReference>
<evidence type="ECO:0000256" key="1">
    <source>
        <dbReference type="SAM" id="Coils"/>
    </source>
</evidence>
<dbReference type="SUPFAM" id="SSF52540">
    <property type="entry name" value="P-loop containing nucleoside triphosphate hydrolases"/>
    <property type="match status" value="1"/>
</dbReference>
<reference evidence="3" key="1">
    <citation type="submission" date="2021-03" db="EMBL/GenBank/DDBJ databases">
        <title>Comparative genomics and phylogenomic investigation of the class Geoglossomycetes provide insights into ecological specialization and systematics.</title>
        <authorList>
            <person name="Melie T."/>
            <person name="Pirro S."/>
            <person name="Miller A.N."/>
            <person name="Quandt A."/>
        </authorList>
    </citation>
    <scope>NUCLEOTIDE SEQUENCE</scope>
    <source>
        <strain evidence="3">CAQ_001_2017</strain>
    </source>
</reference>
<dbReference type="InterPro" id="IPR027417">
    <property type="entry name" value="P-loop_NTPase"/>
</dbReference>
<proteinExistence type="predicted"/>